<dbReference type="GO" id="GO:0004674">
    <property type="term" value="F:protein serine/threonine kinase activity"/>
    <property type="evidence" value="ECO:0007669"/>
    <property type="project" value="TreeGrafter"/>
</dbReference>
<reference evidence="5" key="1">
    <citation type="submission" date="2018-06" db="EMBL/GenBank/DDBJ databases">
        <authorList>
            <person name="Zhirakovskaya E."/>
        </authorList>
    </citation>
    <scope>NUCLEOTIDE SEQUENCE</scope>
</reference>
<organism evidence="5">
    <name type="scientific">hydrothermal vent metagenome</name>
    <dbReference type="NCBI Taxonomy" id="652676"/>
    <lineage>
        <taxon>unclassified sequences</taxon>
        <taxon>metagenomes</taxon>
        <taxon>ecological metagenomes</taxon>
    </lineage>
</organism>
<dbReference type="Pfam" id="PF07804">
    <property type="entry name" value="HipA_C"/>
    <property type="match status" value="1"/>
</dbReference>
<accession>A0A3B0WI10</accession>
<dbReference type="InterPro" id="IPR017508">
    <property type="entry name" value="HipA_N1"/>
</dbReference>
<gene>
    <name evidence="5" type="ORF">MNBD_GAMMA06-211</name>
</gene>
<evidence type="ECO:0000256" key="2">
    <source>
        <dbReference type="ARBA" id="ARBA00022777"/>
    </source>
</evidence>
<dbReference type="Pfam" id="PF13657">
    <property type="entry name" value="Couple_hipA"/>
    <property type="match status" value="1"/>
</dbReference>
<dbReference type="AlphaFoldDB" id="A0A3B0WI10"/>
<keyword evidence="2" id="KW-0418">Kinase</keyword>
<evidence type="ECO:0000313" key="5">
    <source>
        <dbReference type="EMBL" id="VAW54961.1"/>
    </source>
</evidence>
<evidence type="ECO:0000256" key="1">
    <source>
        <dbReference type="ARBA" id="ARBA00022679"/>
    </source>
</evidence>
<sequence length="435" mass="48829">MNVISVDLWGQRVGALSWDDERQLASFQYEPAFIQSALDVSPIKAPLSNAVFEFAELAGTNTFKGLPGFIADSLPEKFGNRLLDTYLASHGRHIDSLNPLERLCYVGSRGMGALEYQPDQEDRQLNKAIPVEVSDLVEVAKNVLKVRQNVSANLDLNINQNSRDEKGIETLISVGTSAGGAKAKAVIAINANTNDVLSGQTNVPEGYEHWLLKFDEIDNEEHATNKQIGRIEYAYSEMAYAAGINMMECRLLADNDRAHFMTKRFDRVDGNDKVHVVTFAGMAHVDRDPPGNVGYERLFQTIRDLGLPQSDLSEMYRRMVFNICTRNQDDHTKNHAFIMFGDGHWQLSPAYDLCFSYQADNPFIAQHQMSCNGKRDNFELDDLLAAAKSADVSRPREIIAQVENAVLHWQEHAEKTGIKEEHAASIGNLYRHFTY</sequence>
<evidence type="ECO:0000259" key="3">
    <source>
        <dbReference type="Pfam" id="PF07804"/>
    </source>
</evidence>
<evidence type="ECO:0000259" key="4">
    <source>
        <dbReference type="Pfam" id="PF13657"/>
    </source>
</evidence>
<dbReference type="InterPro" id="IPR052028">
    <property type="entry name" value="HipA_Ser/Thr_kinase"/>
</dbReference>
<proteinExistence type="predicted"/>
<dbReference type="EMBL" id="UOFD01000081">
    <property type="protein sequence ID" value="VAW54961.1"/>
    <property type="molecule type" value="Genomic_DNA"/>
</dbReference>
<feature type="domain" description="HipA N-terminal subdomain 1" evidence="4">
    <location>
        <begin position="5"/>
        <end position="116"/>
    </location>
</feature>
<dbReference type="GO" id="GO:0005829">
    <property type="term" value="C:cytosol"/>
    <property type="evidence" value="ECO:0007669"/>
    <property type="project" value="TreeGrafter"/>
</dbReference>
<feature type="domain" description="HipA-like C-terminal" evidence="3">
    <location>
        <begin position="176"/>
        <end position="408"/>
    </location>
</feature>
<dbReference type="PANTHER" id="PTHR37419">
    <property type="entry name" value="SERINE/THREONINE-PROTEIN KINASE TOXIN HIPA"/>
    <property type="match status" value="1"/>
</dbReference>
<dbReference type="PANTHER" id="PTHR37419:SF8">
    <property type="entry name" value="TOXIN YJJJ"/>
    <property type="match status" value="1"/>
</dbReference>
<name>A0A3B0WI10_9ZZZZ</name>
<keyword evidence="1" id="KW-0808">Transferase</keyword>
<dbReference type="InterPro" id="IPR012893">
    <property type="entry name" value="HipA-like_C"/>
</dbReference>
<protein>
    <submittedName>
        <fullName evidence="5">HIPA PROTEIN</fullName>
    </submittedName>
</protein>